<dbReference type="Gene3D" id="3.40.50.11350">
    <property type="match status" value="1"/>
</dbReference>
<comment type="subcellular location">
    <subcellularLocation>
        <location evidence="7">Golgi apparatus</location>
        <location evidence="7">Golgi stack membrane</location>
        <topology evidence="7">Single-pass type II membrane protein</topology>
    </subcellularLocation>
</comment>
<reference evidence="9" key="1">
    <citation type="journal article" date="2024" name="IScience">
        <title>Strigolactones Initiate the Formation of Haustorium-like Structures in Castilleja.</title>
        <authorList>
            <person name="Buerger M."/>
            <person name="Peterson D."/>
            <person name="Chory J."/>
        </authorList>
    </citation>
    <scope>NUCLEOTIDE SEQUENCE [LARGE SCALE GENOMIC DNA]</scope>
</reference>
<evidence type="ECO:0000256" key="2">
    <source>
        <dbReference type="ARBA" id="ARBA00022676"/>
    </source>
</evidence>
<dbReference type="FunFam" id="3.40.50.11340:FF:000005">
    <property type="entry name" value="Galactoside 2-alpha-L-fucosyltransferase"/>
    <property type="match status" value="1"/>
</dbReference>
<dbReference type="Pfam" id="PF03254">
    <property type="entry name" value="XG_FTase"/>
    <property type="match status" value="1"/>
</dbReference>
<dbReference type="EC" id="2.4.1.-" evidence="7"/>
<accession>A0ABD3DHZ9</accession>
<dbReference type="PANTHER" id="PTHR31889">
    <property type="entry name" value="FUCOSYLTRANSFERASE 2-RELATED"/>
    <property type="match status" value="1"/>
</dbReference>
<dbReference type="EMBL" id="JAVIJP010000017">
    <property type="protein sequence ID" value="KAL3640556.1"/>
    <property type="molecule type" value="Genomic_DNA"/>
</dbReference>
<evidence type="ECO:0000256" key="1">
    <source>
        <dbReference type="ARBA" id="ARBA00010481"/>
    </source>
</evidence>
<feature type="transmembrane region" description="Helical" evidence="7">
    <location>
        <begin position="36"/>
        <end position="55"/>
    </location>
</feature>
<keyword evidence="5" id="KW-0325">Glycoprotein</keyword>
<keyword evidence="6 7" id="KW-0961">Cell wall biogenesis/degradation</keyword>
<dbReference type="GO" id="GO:0032580">
    <property type="term" value="C:Golgi cisterna membrane"/>
    <property type="evidence" value="ECO:0007669"/>
    <property type="project" value="UniProtKB-SubCell"/>
</dbReference>
<organism evidence="8 9">
    <name type="scientific">Castilleja foliolosa</name>
    <dbReference type="NCBI Taxonomy" id="1961234"/>
    <lineage>
        <taxon>Eukaryota</taxon>
        <taxon>Viridiplantae</taxon>
        <taxon>Streptophyta</taxon>
        <taxon>Embryophyta</taxon>
        <taxon>Tracheophyta</taxon>
        <taxon>Spermatophyta</taxon>
        <taxon>Magnoliopsida</taxon>
        <taxon>eudicotyledons</taxon>
        <taxon>Gunneridae</taxon>
        <taxon>Pentapetalae</taxon>
        <taxon>asterids</taxon>
        <taxon>lamiids</taxon>
        <taxon>Lamiales</taxon>
        <taxon>Orobanchaceae</taxon>
        <taxon>Pedicularideae</taxon>
        <taxon>Castillejinae</taxon>
        <taxon>Castilleja</taxon>
    </lineage>
</organism>
<evidence type="ECO:0000256" key="7">
    <source>
        <dbReference type="RuleBase" id="RU367004"/>
    </source>
</evidence>
<keyword evidence="7" id="KW-0472">Membrane</keyword>
<dbReference type="GO" id="GO:0071555">
    <property type="term" value="P:cell wall organization"/>
    <property type="evidence" value="ECO:0007669"/>
    <property type="project" value="UniProtKB-UniRule"/>
</dbReference>
<evidence type="ECO:0000313" key="9">
    <source>
        <dbReference type="Proteomes" id="UP001632038"/>
    </source>
</evidence>
<comment type="caution">
    <text evidence="8">The sequence shown here is derived from an EMBL/GenBank/DDBJ whole genome shotgun (WGS) entry which is preliminary data.</text>
</comment>
<name>A0ABD3DHZ9_9LAMI</name>
<keyword evidence="4 7" id="KW-0333">Golgi apparatus</keyword>
<dbReference type="Proteomes" id="UP001632038">
    <property type="component" value="Unassembled WGS sequence"/>
</dbReference>
<dbReference type="PANTHER" id="PTHR31889:SF2">
    <property type="entry name" value="FUCOSYLTRANSFERASE 3"/>
    <property type="match status" value="1"/>
</dbReference>
<evidence type="ECO:0000256" key="3">
    <source>
        <dbReference type="ARBA" id="ARBA00022679"/>
    </source>
</evidence>
<dbReference type="Gene3D" id="3.40.50.11340">
    <property type="match status" value="1"/>
</dbReference>
<dbReference type="GO" id="GO:0016757">
    <property type="term" value="F:glycosyltransferase activity"/>
    <property type="evidence" value="ECO:0007669"/>
    <property type="project" value="UniProtKB-KW"/>
</dbReference>
<protein>
    <recommendedName>
        <fullName evidence="7">Fucosyltransferase</fullName>
        <ecNumber evidence="7">2.4.1.-</ecNumber>
    </recommendedName>
</protein>
<proteinExistence type="inferred from homology"/>
<evidence type="ECO:0000313" key="8">
    <source>
        <dbReference type="EMBL" id="KAL3640556.1"/>
    </source>
</evidence>
<keyword evidence="7" id="KW-1133">Transmembrane helix</keyword>
<evidence type="ECO:0000256" key="5">
    <source>
        <dbReference type="ARBA" id="ARBA00023180"/>
    </source>
</evidence>
<dbReference type="InterPro" id="IPR004938">
    <property type="entry name" value="XG_FTase"/>
</dbReference>
<evidence type="ECO:0000256" key="4">
    <source>
        <dbReference type="ARBA" id="ARBA00023034"/>
    </source>
</evidence>
<dbReference type="AlphaFoldDB" id="A0ABD3DHZ9"/>
<keyword evidence="3 7" id="KW-0808">Transferase</keyword>
<keyword evidence="2 7" id="KW-0328">Glycosyltransferase</keyword>
<keyword evidence="9" id="KW-1185">Reference proteome</keyword>
<evidence type="ECO:0000256" key="6">
    <source>
        <dbReference type="ARBA" id="ARBA00023316"/>
    </source>
</evidence>
<comment type="function">
    <text evidence="7">May be involved in cell wall biosynthesis.</text>
</comment>
<keyword evidence="7" id="KW-0812">Transmembrane</keyword>
<gene>
    <name evidence="8" type="ORF">CASFOL_015524</name>
</gene>
<comment type="similarity">
    <text evidence="1 7">Belongs to the glycosyltransferase 37 family.</text>
</comment>
<sequence length="537" mass="62074">MLNKVDGREPTPPSSHGGDAIFRALERNRWSSHIKLMCLFLVTVMSFSILFSISARNLDFCFQRATLPENDLADQPLNDKLLDDLLPSGFDEKSCLSRYQTLLYRRGGTPRKPSYLISKLRSYEALHKKCGPHTKAYNNTIETLKSGKQSNTTDYECRYIIWIPFNGLGNQILSLASGFLYALLTDRVLLVDRNITDISDLFCEPFPEASWLLPLDFPLTTDEFNDFNQKSNVSYGNFLKHTNSSLVLKNTSYFYLHLAYDYDNQDKLFFCDQNQMSLHKIPWLFMKTGEYFIPSLFLIPSFEQELDNLFPDKETVFHFLGRYLFHLTNSVFGLISRYYEAYLSEADVKVGIQIRTRDTEPVLFKHVLDQVLSCALKEDILPQIDRQKPMISISPPGKQKSSVSVLLITSLIPGYFEQLRDLYWENPTVTGDIISFHQPSHKMYQHTENQNHNRKAWAEIYLLSLTDKLVTSPWSTFGYVAQGLGGVKPWIMYKPENETVPNPACRRAMSMEPCFHSPPFYDCKMKIGRIRVLWCLM</sequence>